<accession>A0A6I2RJ54</accession>
<dbReference type="GO" id="GO:0009082">
    <property type="term" value="P:branched-chain amino acid biosynthetic process"/>
    <property type="evidence" value="ECO:0007669"/>
    <property type="project" value="UniProtKB-KW"/>
</dbReference>
<dbReference type="RefSeq" id="WP_154250912.1">
    <property type="nucleotide sequence ID" value="NZ_WKPO01000045.1"/>
</dbReference>
<keyword evidence="1" id="KW-0479">Metal-binding</keyword>
<dbReference type="GO" id="GO:0051537">
    <property type="term" value="F:2 iron, 2 sulfur cluster binding"/>
    <property type="evidence" value="ECO:0007669"/>
    <property type="project" value="UniProtKB-KW"/>
</dbReference>
<dbReference type="Proteomes" id="UP000429811">
    <property type="component" value="Unassembled WGS sequence"/>
</dbReference>
<sequence length="70" mass="7588">MSEPMDLIYKDPKYPSSKVVNGLSMAGPRAHLRGMGLVNEELAKPFIGVINTYGNSEQINHLKLQGGNCG</sequence>
<evidence type="ECO:0000256" key="3">
    <source>
        <dbReference type="ARBA" id="ARBA00023304"/>
    </source>
</evidence>
<evidence type="ECO:0000256" key="2">
    <source>
        <dbReference type="ARBA" id="ARBA00023014"/>
    </source>
</evidence>
<keyword evidence="3" id="KW-0100">Branched-chain amino acid biosynthesis</keyword>
<evidence type="ECO:0000256" key="1">
    <source>
        <dbReference type="ARBA" id="ARBA00022714"/>
    </source>
</evidence>
<dbReference type="EMBL" id="WKPO01000045">
    <property type="protein sequence ID" value="MSB50865.1"/>
    <property type="molecule type" value="Genomic_DNA"/>
</dbReference>
<organism evidence="4 5">
    <name type="scientific">Flavonifractor plautii</name>
    <name type="common">Fusobacterium plautii</name>
    <dbReference type="NCBI Taxonomy" id="292800"/>
    <lineage>
        <taxon>Bacteria</taxon>
        <taxon>Bacillati</taxon>
        <taxon>Bacillota</taxon>
        <taxon>Clostridia</taxon>
        <taxon>Eubacteriales</taxon>
        <taxon>Oscillospiraceae</taxon>
        <taxon>Flavonifractor</taxon>
    </lineage>
</organism>
<protein>
    <recommendedName>
        <fullName evidence="6">Dihydroxy-acid dehydratase</fullName>
    </recommendedName>
</protein>
<name>A0A6I2RJ54_FLAPL</name>
<evidence type="ECO:0008006" key="6">
    <source>
        <dbReference type="Google" id="ProtNLM"/>
    </source>
</evidence>
<keyword evidence="2" id="KW-0411">Iron-sulfur</keyword>
<dbReference type="InterPro" id="IPR037237">
    <property type="entry name" value="IlvD/EDD_N"/>
</dbReference>
<gene>
    <name evidence="4" type="ORF">GKE90_19580</name>
</gene>
<dbReference type="AlphaFoldDB" id="A0A6I2RJ54"/>
<evidence type="ECO:0000313" key="5">
    <source>
        <dbReference type="Proteomes" id="UP000429811"/>
    </source>
</evidence>
<keyword evidence="1" id="KW-0001">2Fe-2S</keyword>
<keyword evidence="3" id="KW-0028">Amino-acid biosynthesis</keyword>
<proteinExistence type="predicted"/>
<reference evidence="4 5" key="1">
    <citation type="journal article" date="2019" name="Nat. Med.">
        <title>A library of human gut bacterial isolates paired with longitudinal multiomics data enables mechanistic microbiome research.</title>
        <authorList>
            <person name="Poyet M."/>
            <person name="Groussin M."/>
            <person name="Gibbons S.M."/>
            <person name="Avila-Pacheco J."/>
            <person name="Jiang X."/>
            <person name="Kearney S.M."/>
            <person name="Perrotta A.R."/>
            <person name="Berdy B."/>
            <person name="Zhao S."/>
            <person name="Lieberman T.D."/>
            <person name="Swanson P.K."/>
            <person name="Smith M."/>
            <person name="Roesemann S."/>
            <person name="Alexander J.E."/>
            <person name="Rich S.A."/>
            <person name="Livny J."/>
            <person name="Vlamakis H."/>
            <person name="Clish C."/>
            <person name="Bullock K."/>
            <person name="Deik A."/>
            <person name="Scott J."/>
            <person name="Pierce K.A."/>
            <person name="Xavier R.J."/>
            <person name="Alm E.J."/>
        </authorList>
    </citation>
    <scope>NUCLEOTIDE SEQUENCE [LARGE SCALE GENOMIC DNA]</scope>
    <source>
        <strain evidence="4 5">BIOML-A5</strain>
    </source>
</reference>
<evidence type="ECO:0000313" key="4">
    <source>
        <dbReference type="EMBL" id="MSB50865.1"/>
    </source>
</evidence>
<keyword evidence="1" id="KW-0408">Iron</keyword>
<dbReference type="SUPFAM" id="SSF143975">
    <property type="entry name" value="IlvD/EDD N-terminal domain-like"/>
    <property type="match status" value="1"/>
</dbReference>
<comment type="caution">
    <text evidence="4">The sequence shown here is derived from an EMBL/GenBank/DDBJ whole genome shotgun (WGS) entry which is preliminary data.</text>
</comment>